<dbReference type="RefSeq" id="WP_066924809.1">
    <property type="nucleotide sequence ID" value="NZ_BPQO01000060.1"/>
</dbReference>
<sequence length="558" mass="61642">MSNNFAIYTPSPHFGSVKNPFGKDTANVGLFKALVQHGGFDELTVLSVIPGNEEEVSHALLRGPMDRTRIRTGSIYDAHAAIRSGCILRGKADLADQAWLRRYVGDRRYSLIGLIHTIGAPAIRDYMAASTIAPLQPWDALICTSPSVQDAMRNMFDAFTDYVSDRFGGSKRPQPDLPLVPLGVDGQAIADQADRPDRREEWRSRLNVGQDDVLVLWLGRLSFFEKAFPQPMFKAIAKAAVLAGKRLHFAMVGWFPNEPIGPELYEEAARAYAPDVPVHFLDGNNPEVVAGLWSASDIFLSLVDNIQETFGLAPLEAMAAGLPVVASDWDGYRYTVRDGIEGFLVRTLGGPSGFPGRMMSLRHVFGQDAYQYYVGSVAQHTAVDIDQAAERIGRLAVDAQLRRSMGMAGRDRIRISFDWPVIARQISQLNADLGRKRVEERGFGRSDLWPENPIKGDPYAQLGSFATSVLSPETRLSLPAGMTSAALQDGLLRTRDVRLDSFADNWRMDLAGCKSLLDCIGREPVSLQQLLSQLEPHRREVAAMALVWMCKLGLIAWD</sequence>
<dbReference type="Gene3D" id="3.40.50.2000">
    <property type="entry name" value="Glycogen Phosphorylase B"/>
    <property type="match status" value="1"/>
</dbReference>
<dbReference type="SUPFAM" id="SSF53756">
    <property type="entry name" value="UDP-Glycosyltransferase/glycogen phosphorylase"/>
    <property type="match status" value="1"/>
</dbReference>
<evidence type="ECO:0000313" key="2">
    <source>
        <dbReference type="EMBL" id="GJD92742.1"/>
    </source>
</evidence>
<comment type="caution">
    <text evidence="2">The sequence shown here is derived from an EMBL/GenBank/DDBJ whole genome shotgun (WGS) entry which is preliminary data.</text>
</comment>
<dbReference type="PANTHER" id="PTHR12526">
    <property type="entry name" value="GLYCOSYLTRANSFERASE"/>
    <property type="match status" value="1"/>
</dbReference>
<accession>A0AAV4ZXB4</accession>
<evidence type="ECO:0000259" key="1">
    <source>
        <dbReference type="Pfam" id="PF00534"/>
    </source>
</evidence>
<feature type="domain" description="Glycosyl transferase family 1" evidence="1">
    <location>
        <begin position="199"/>
        <end position="345"/>
    </location>
</feature>
<reference evidence="2" key="2">
    <citation type="submission" date="2021-08" db="EMBL/GenBank/DDBJ databases">
        <authorList>
            <person name="Tani A."/>
            <person name="Ola A."/>
            <person name="Ogura Y."/>
            <person name="Katsura K."/>
            <person name="Hayashi T."/>
        </authorList>
    </citation>
    <scope>NUCLEOTIDE SEQUENCE</scope>
    <source>
        <strain evidence="2">DSM 16372</strain>
    </source>
</reference>
<evidence type="ECO:0000313" key="3">
    <source>
        <dbReference type="Proteomes" id="UP001055247"/>
    </source>
</evidence>
<dbReference type="InterPro" id="IPR001296">
    <property type="entry name" value="Glyco_trans_1"/>
</dbReference>
<dbReference type="AlphaFoldDB" id="A0AAV4ZXB4"/>
<gene>
    <name evidence="2" type="primary">mshA_14</name>
    <name evidence="2" type="ORF">BHAOGJBA_6299</name>
</gene>
<keyword evidence="3" id="KW-1185">Reference proteome</keyword>
<organism evidence="2 3">
    <name type="scientific">Methylobacterium hispanicum</name>
    <dbReference type="NCBI Taxonomy" id="270350"/>
    <lineage>
        <taxon>Bacteria</taxon>
        <taxon>Pseudomonadati</taxon>
        <taxon>Pseudomonadota</taxon>
        <taxon>Alphaproteobacteria</taxon>
        <taxon>Hyphomicrobiales</taxon>
        <taxon>Methylobacteriaceae</taxon>
        <taxon>Methylobacterium</taxon>
    </lineage>
</organism>
<name>A0AAV4ZXB4_9HYPH</name>
<dbReference type="Proteomes" id="UP001055247">
    <property type="component" value="Unassembled WGS sequence"/>
</dbReference>
<dbReference type="GO" id="GO:0016757">
    <property type="term" value="F:glycosyltransferase activity"/>
    <property type="evidence" value="ECO:0007669"/>
    <property type="project" value="InterPro"/>
</dbReference>
<dbReference type="EMBL" id="BPQO01000060">
    <property type="protein sequence ID" value="GJD92742.1"/>
    <property type="molecule type" value="Genomic_DNA"/>
</dbReference>
<dbReference type="Pfam" id="PF00534">
    <property type="entry name" value="Glycos_transf_1"/>
    <property type="match status" value="1"/>
</dbReference>
<proteinExistence type="predicted"/>
<dbReference type="CDD" id="cd03801">
    <property type="entry name" value="GT4_PimA-like"/>
    <property type="match status" value="1"/>
</dbReference>
<reference evidence="2" key="1">
    <citation type="journal article" date="2016" name="Front. Microbiol.">
        <title>Genome Sequence of the Piezophilic, Mesophilic Sulfate-Reducing Bacterium Desulfovibrio indicus J2T.</title>
        <authorList>
            <person name="Cao J."/>
            <person name="Maignien L."/>
            <person name="Shao Z."/>
            <person name="Alain K."/>
            <person name="Jebbar M."/>
        </authorList>
    </citation>
    <scope>NUCLEOTIDE SEQUENCE</scope>
    <source>
        <strain evidence="2">DSM 16372</strain>
    </source>
</reference>
<protein>
    <submittedName>
        <fullName evidence="2">D-inositol-3-phosphate glycosyltransferase</fullName>
    </submittedName>
</protein>